<keyword evidence="5" id="KW-1185">Reference proteome</keyword>
<dbReference type="InterPro" id="IPR009063">
    <property type="entry name" value="Ig/albumin-bd_sf"/>
</dbReference>
<feature type="domain" description="Extracellular matrix-binding protein ebh GA module" evidence="3">
    <location>
        <begin position="821"/>
        <end position="880"/>
    </location>
</feature>
<feature type="domain" description="Extracellular matrix-binding protein ebh GA module" evidence="3">
    <location>
        <begin position="462"/>
        <end position="518"/>
    </location>
</feature>
<reference evidence="4 5" key="1">
    <citation type="submission" date="2017-05" db="EMBL/GenBank/DDBJ databases">
        <title>Vagococcus spp. assemblies.</title>
        <authorList>
            <person name="Gulvik C.A."/>
        </authorList>
    </citation>
    <scope>NUCLEOTIDE SEQUENCE [LARGE SCALE GENOMIC DNA]</scope>
    <source>
        <strain evidence="4 5">SS1714</strain>
    </source>
</reference>
<dbReference type="SUPFAM" id="SSF46997">
    <property type="entry name" value="Bacterial immunoglobulin/albumin-binding domains"/>
    <property type="match status" value="1"/>
</dbReference>
<sequence length="1128" mass="125238">MKDNKKNGYVPYEVQQDYKPKLVRGRNGWVIKGLVYLSLIGVGIVTTNGSEVQAAEWRPNTAEEIREKINETDTSYTFADGDTFYEIGRAINVKHTVLMELNGFEEGSQYTVPIGTTITFDGQKITLTDKDGKVLNEQILSDGDKVDKDQPFMNQTSNPVIGKSIDSATNKTKESTDKTDTTPVNQSNFDNGKHSNQRNPIKSVDANPDKPIKPIKPTVPVKPIEPKPEGNRLEELKKQLADLEAQLGNKQVELEAAFVRLNEANAKNKENSIISANAQMVVNELVDKLAVAEAAIIAAQNSVVEAQSAIDAWQPTEEEKEVPTSLNEALINAQAGLEVAQANKQAILNEQAIALQDLEAAKQLPVIDANSIAEETSAINDEINHLQQKIDEIQAEIAKLEGSTKPEEDNGLEEAKQSAVETLANLNLLPEELTDFKSVIQAAQSVEEINNYIAQAQTAHEKNEAIKNESEELKKEKANALIQLDSLNLNSEDKEILIYQINSATNLADISDILTHAQSLSTENNKKEEAEKSKLEAAKLNAKKEIKTLHLLEEEQATFLSLVTNAKSVPEVSDALENAHQVSDKNNQNEQNQLEKVKNEAIASLEKLNLTEAEKSAFKNRIKTAKKTTDINSILNEAVVSSNKNDEAVSKKELNDAKKKAKSDLSKMNLIESQQTEFDKQIDEAKTVSSINTIVAKAKQVSDKNNEETANKEKLEKEKEQAKQKITQLEYLSEANKKDVNGLIDKAKTSEEINKIVVEAKNQDDQFKQDKETSEKLETTRKNALKELAGLNLKGNKSFEEQIKIAKTEAQIASVLEAAKVESAKNDKTENTGLESQKKSAIDVINGMSHITDTQKQTFISQINRAKTKDRIDKIIGSATKENEVTDYIEDYKEISVETVKEVVQGVQKGLVDDYTVYDSIESILSKKTDTTDEVFEKVHEEIKKDINYEISESDYEKLQVYFEINDRYTKRMIENINTLRSELGLSPLNYIELSDKAKAAMFAHTIAEGYEKEHLTSNNSSVLASELGNNGENMIPLSSAPVSNVLGIAATVEELADIMFKKELNESEFYSTEGNKEDGHLHNIIKGKSNSIAYGALVITGIKNGNGPFGRDILYYDYSITEIFSYK</sequence>
<feature type="coiled-coil region" evidence="1">
    <location>
        <begin position="449"/>
        <end position="490"/>
    </location>
</feature>
<dbReference type="SMART" id="SM00844">
    <property type="entry name" value="GA"/>
    <property type="match status" value="5"/>
</dbReference>
<dbReference type="AlphaFoldDB" id="A0A430B6P1"/>
<protein>
    <recommendedName>
        <fullName evidence="3">Extracellular matrix-binding protein ebh GA module domain-containing protein</fullName>
    </recommendedName>
</protein>
<feature type="region of interest" description="Disordered" evidence="2">
    <location>
        <begin position="701"/>
        <end position="721"/>
    </location>
</feature>
<evidence type="ECO:0000313" key="4">
    <source>
        <dbReference type="EMBL" id="RSU15969.1"/>
    </source>
</evidence>
<feature type="coiled-coil region" evidence="1">
    <location>
        <begin position="376"/>
        <end position="403"/>
    </location>
</feature>
<dbReference type="OrthoDB" id="2171144at2"/>
<feature type="domain" description="Extracellular matrix-binding protein ebh GA module" evidence="3">
    <location>
        <begin position="582"/>
        <end position="639"/>
    </location>
</feature>
<proteinExistence type="predicted"/>
<feature type="coiled-coil region" evidence="1">
    <location>
        <begin position="523"/>
        <end position="555"/>
    </location>
</feature>
<feature type="region of interest" description="Disordered" evidence="2">
    <location>
        <begin position="141"/>
        <end position="228"/>
    </location>
</feature>
<evidence type="ECO:0000259" key="3">
    <source>
        <dbReference type="SMART" id="SM00844"/>
    </source>
</evidence>
<dbReference type="GeneID" id="95581838"/>
<dbReference type="EMBL" id="NGKB01000004">
    <property type="protein sequence ID" value="RSU15969.1"/>
    <property type="molecule type" value="Genomic_DNA"/>
</dbReference>
<dbReference type="Gene3D" id="1.10.8.40">
    <property type="entry name" value="Albumin-binding domain"/>
    <property type="match status" value="1"/>
</dbReference>
<dbReference type="RefSeq" id="WP_126792943.1">
    <property type="nucleotide sequence ID" value="NZ_CP060720.1"/>
</dbReference>
<dbReference type="InterPro" id="IPR002988">
    <property type="entry name" value="GA_module"/>
</dbReference>
<gene>
    <name evidence="4" type="ORF">CBF28_05950</name>
</gene>
<dbReference type="Pfam" id="PF01468">
    <property type="entry name" value="GA"/>
    <property type="match status" value="7"/>
</dbReference>
<evidence type="ECO:0000313" key="5">
    <source>
        <dbReference type="Proteomes" id="UP000288028"/>
    </source>
</evidence>
<comment type="caution">
    <text evidence="4">The sequence shown here is derived from an EMBL/GenBank/DDBJ whole genome shotgun (WGS) entry which is preliminary data.</text>
</comment>
<feature type="domain" description="Extracellular matrix-binding protein ebh GA module" evidence="3">
    <location>
        <begin position="708"/>
        <end position="761"/>
    </location>
</feature>
<dbReference type="Gene3D" id="1.20.5.420">
    <property type="entry name" value="Immunoglobulin FC, subunit C"/>
    <property type="match status" value="4"/>
</dbReference>
<evidence type="ECO:0000256" key="2">
    <source>
        <dbReference type="SAM" id="MobiDB-lite"/>
    </source>
</evidence>
<feature type="coiled-coil region" evidence="1">
    <location>
        <begin position="580"/>
        <end position="628"/>
    </location>
</feature>
<dbReference type="Proteomes" id="UP000288028">
    <property type="component" value="Unassembled WGS sequence"/>
</dbReference>
<organism evidence="4 5">
    <name type="scientific">Vagococcus carniphilus</name>
    <dbReference type="NCBI Taxonomy" id="218144"/>
    <lineage>
        <taxon>Bacteria</taxon>
        <taxon>Bacillati</taxon>
        <taxon>Bacillota</taxon>
        <taxon>Bacilli</taxon>
        <taxon>Lactobacillales</taxon>
        <taxon>Enterococcaceae</taxon>
        <taxon>Vagococcus</taxon>
    </lineage>
</organism>
<keyword evidence="1" id="KW-0175">Coiled coil</keyword>
<dbReference type="InterPro" id="IPR020840">
    <property type="entry name" value="Extracell_matrix-bd_GA"/>
</dbReference>
<feature type="domain" description="Extracellular matrix-binding protein ebh GA module" evidence="3">
    <location>
        <begin position="649"/>
        <end position="699"/>
    </location>
</feature>
<accession>A0A430B6P1</accession>
<feature type="compositionally biased region" description="Basic and acidic residues" evidence="2">
    <location>
        <begin position="171"/>
        <end position="180"/>
    </location>
</feature>
<evidence type="ECO:0000256" key="1">
    <source>
        <dbReference type="SAM" id="Coils"/>
    </source>
</evidence>
<name>A0A430B6P1_9ENTE</name>